<reference evidence="2" key="1">
    <citation type="submission" date="2016-10" db="EMBL/GenBank/DDBJ databases">
        <authorList>
            <person name="Varghese N."/>
            <person name="Submissions S."/>
        </authorList>
    </citation>
    <scope>NUCLEOTIDE SEQUENCE [LARGE SCALE GENOMIC DNA]</scope>
    <source>
        <strain evidence="2">Nm76</strain>
    </source>
</reference>
<sequence>MPWLAQKRISIISKQNNGKTLVLEVKGIDDERNRIKRAAMAVWIKTVNEQGSFGQGCFDVVF</sequence>
<dbReference type="STRING" id="42354.SAMN05216333_1305"/>
<dbReference type="Proteomes" id="UP000198814">
    <property type="component" value="Unassembled WGS sequence"/>
</dbReference>
<keyword evidence="2" id="KW-1185">Reference proteome</keyword>
<dbReference type="AlphaFoldDB" id="A0A1H8U2U0"/>
<organism evidence="1 2">
    <name type="scientific">Nitrosomonas oligotropha</name>
    <dbReference type="NCBI Taxonomy" id="42354"/>
    <lineage>
        <taxon>Bacteria</taxon>
        <taxon>Pseudomonadati</taxon>
        <taxon>Pseudomonadota</taxon>
        <taxon>Betaproteobacteria</taxon>
        <taxon>Nitrosomonadales</taxon>
        <taxon>Nitrosomonadaceae</taxon>
        <taxon>Nitrosomonas</taxon>
    </lineage>
</organism>
<gene>
    <name evidence="1" type="ORF">SAMN05216333_1305</name>
</gene>
<dbReference type="EMBL" id="FODO01000030">
    <property type="protein sequence ID" value="SEO97153.1"/>
    <property type="molecule type" value="Genomic_DNA"/>
</dbReference>
<dbReference type="RefSeq" id="WP_090321870.1">
    <property type="nucleotide sequence ID" value="NZ_FNOE01000033.1"/>
</dbReference>
<protein>
    <submittedName>
        <fullName evidence="1">Type III restriction enzyme</fullName>
    </submittedName>
</protein>
<name>A0A1H8U2U0_9PROT</name>
<proteinExistence type="predicted"/>
<evidence type="ECO:0000313" key="2">
    <source>
        <dbReference type="Proteomes" id="UP000198814"/>
    </source>
</evidence>
<dbReference type="OrthoDB" id="9803459at2"/>
<evidence type="ECO:0000313" key="1">
    <source>
        <dbReference type="EMBL" id="SEO97153.1"/>
    </source>
</evidence>
<accession>A0A1H8U2U0</accession>